<dbReference type="SUPFAM" id="SSF47473">
    <property type="entry name" value="EF-hand"/>
    <property type="match status" value="2"/>
</dbReference>
<accession>A0A914XBH5</accession>
<evidence type="ECO:0000256" key="2">
    <source>
        <dbReference type="SAM" id="MobiDB-lite"/>
    </source>
</evidence>
<feature type="domain" description="EF-hand" evidence="3">
    <location>
        <begin position="55"/>
        <end position="83"/>
    </location>
</feature>
<dbReference type="Gene3D" id="1.10.238.10">
    <property type="entry name" value="EF-hand"/>
    <property type="match status" value="2"/>
</dbReference>
<keyword evidence="4" id="KW-1185">Reference proteome</keyword>
<proteinExistence type="predicted"/>
<protein>
    <submittedName>
        <fullName evidence="5">EF-hand domain-containing protein</fullName>
    </submittedName>
</protein>
<dbReference type="PROSITE" id="PS00018">
    <property type="entry name" value="EF_HAND_1"/>
    <property type="match status" value="1"/>
</dbReference>
<evidence type="ECO:0000259" key="3">
    <source>
        <dbReference type="SMART" id="SM00054"/>
    </source>
</evidence>
<feature type="region of interest" description="Disordered" evidence="2">
    <location>
        <begin position="1"/>
        <end position="21"/>
    </location>
</feature>
<dbReference type="Proteomes" id="UP000887566">
    <property type="component" value="Unplaced"/>
</dbReference>
<reference evidence="5" key="1">
    <citation type="submission" date="2022-11" db="UniProtKB">
        <authorList>
            <consortium name="WormBaseParasite"/>
        </authorList>
    </citation>
    <scope>IDENTIFICATION</scope>
</reference>
<dbReference type="GO" id="GO:0005509">
    <property type="term" value="F:calcium ion binding"/>
    <property type="evidence" value="ECO:0007669"/>
    <property type="project" value="InterPro"/>
</dbReference>
<feature type="domain" description="EF-hand" evidence="3">
    <location>
        <begin position="85"/>
        <end position="113"/>
    </location>
</feature>
<feature type="compositionally biased region" description="Low complexity" evidence="2">
    <location>
        <begin position="1"/>
        <end position="12"/>
    </location>
</feature>
<name>A0A914XBH5_9BILA</name>
<sequence>MPTTTSPPETSTGWEGTTDDADTTTYAGSVVYDYGTTQQYYPSYVDFGDFSTSDSAAYAFENLDRNHDSSITLVEFLLTIPEVKQAIVSFAKFDGDNSDVIEKSERDQFVKNLKDAERQRKVDALNSTLKAYDKGDSKLQASEFVKYLQSQLSMCCKNGNTIDQVMALYDEDHDKAISPQELFNFKRNMTVAEDFLQYCWADPYDAAYGSRTTDKYDYDVYSAFKG</sequence>
<dbReference type="InterPro" id="IPR002048">
    <property type="entry name" value="EF_hand_dom"/>
</dbReference>
<dbReference type="InterPro" id="IPR011992">
    <property type="entry name" value="EF-hand-dom_pair"/>
</dbReference>
<dbReference type="WBParaSite" id="PSAMB.scaffold688size43729.g7990.t1">
    <property type="protein sequence ID" value="PSAMB.scaffold688size43729.g7990.t1"/>
    <property type="gene ID" value="PSAMB.scaffold688size43729.g7990"/>
</dbReference>
<evidence type="ECO:0000313" key="4">
    <source>
        <dbReference type="Proteomes" id="UP000887566"/>
    </source>
</evidence>
<dbReference type="InterPro" id="IPR018247">
    <property type="entry name" value="EF_Hand_1_Ca_BS"/>
</dbReference>
<evidence type="ECO:0000313" key="5">
    <source>
        <dbReference type="WBParaSite" id="PSAMB.scaffold688size43729.g7990.t1"/>
    </source>
</evidence>
<keyword evidence="1" id="KW-0106">Calcium</keyword>
<evidence type="ECO:0000256" key="1">
    <source>
        <dbReference type="ARBA" id="ARBA00022837"/>
    </source>
</evidence>
<organism evidence="4 5">
    <name type="scientific">Plectus sambesii</name>
    <dbReference type="NCBI Taxonomy" id="2011161"/>
    <lineage>
        <taxon>Eukaryota</taxon>
        <taxon>Metazoa</taxon>
        <taxon>Ecdysozoa</taxon>
        <taxon>Nematoda</taxon>
        <taxon>Chromadorea</taxon>
        <taxon>Plectida</taxon>
        <taxon>Plectina</taxon>
        <taxon>Plectoidea</taxon>
        <taxon>Plectidae</taxon>
        <taxon>Plectus</taxon>
    </lineage>
</organism>
<dbReference type="SMART" id="SM00054">
    <property type="entry name" value="EFh"/>
    <property type="match status" value="3"/>
</dbReference>
<dbReference type="AlphaFoldDB" id="A0A914XBH5"/>
<feature type="domain" description="EF-hand" evidence="3">
    <location>
        <begin position="161"/>
        <end position="189"/>
    </location>
</feature>